<evidence type="ECO:0000256" key="2">
    <source>
        <dbReference type="RuleBase" id="RU003707"/>
    </source>
</evidence>
<dbReference type="SUPFAM" id="SSF52096">
    <property type="entry name" value="ClpP/crotonase"/>
    <property type="match status" value="1"/>
</dbReference>
<gene>
    <name evidence="3" type="ORF">ACFSXZ_38415</name>
</gene>
<organism evidence="3 4">
    <name type="scientific">Amycolatopsis pigmentata</name>
    <dbReference type="NCBI Taxonomy" id="450801"/>
    <lineage>
        <taxon>Bacteria</taxon>
        <taxon>Bacillati</taxon>
        <taxon>Actinomycetota</taxon>
        <taxon>Actinomycetes</taxon>
        <taxon>Pseudonocardiales</taxon>
        <taxon>Pseudonocardiaceae</taxon>
        <taxon>Amycolatopsis</taxon>
    </lineage>
</organism>
<dbReference type="Gene3D" id="1.10.12.10">
    <property type="entry name" value="Lyase 2-enoyl-coa Hydratase, Chain A, domain 2"/>
    <property type="match status" value="1"/>
</dbReference>
<dbReference type="RefSeq" id="WP_378271203.1">
    <property type="nucleotide sequence ID" value="NZ_JBHUKR010000026.1"/>
</dbReference>
<dbReference type="EMBL" id="JBHUKR010000026">
    <property type="protein sequence ID" value="MFD2422214.1"/>
    <property type="molecule type" value="Genomic_DNA"/>
</dbReference>
<comment type="caution">
    <text evidence="3">The sequence shown here is derived from an EMBL/GenBank/DDBJ whole genome shotgun (WGS) entry which is preliminary data.</text>
</comment>
<dbReference type="InterPro" id="IPR018376">
    <property type="entry name" value="Enoyl-CoA_hyd/isom_CS"/>
</dbReference>
<evidence type="ECO:0000313" key="3">
    <source>
        <dbReference type="EMBL" id="MFD2422214.1"/>
    </source>
</evidence>
<dbReference type="PANTHER" id="PTHR43459">
    <property type="entry name" value="ENOYL-COA HYDRATASE"/>
    <property type="match status" value="1"/>
</dbReference>
<name>A0ABW5G4I6_9PSEU</name>
<reference evidence="4" key="1">
    <citation type="journal article" date="2019" name="Int. J. Syst. Evol. Microbiol.">
        <title>The Global Catalogue of Microorganisms (GCM) 10K type strain sequencing project: providing services to taxonomists for standard genome sequencing and annotation.</title>
        <authorList>
            <consortium name="The Broad Institute Genomics Platform"/>
            <consortium name="The Broad Institute Genome Sequencing Center for Infectious Disease"/>
            <person name="Wu L."/>
            <person name="Ma J."/>
        </authorList>
    </citation>
    <scope>NUCLEOTIDE SEQUENCE [LARGE SCALE GENOMIC DNA]</scope>
    <source>
        <strain evidence="4">CGMCC 4.7645</strain>
    </source>
</reference>
<dbReference type="InterPro" id="IPR001753">
    <property type="entry name" value="Enoyl-CoA_hydra/iso"/>
</dbReference>
<keyword evidence="4" id="KW-1185">Reference proteome</keyword>
<sequence length="267" mass="28596">MSRYGLATIRTEMITGGTVLATLHRPQRLNALSYDMWSDLARLVDLVDEDAETRVLVITGSGRGFCAGADLDFIDQLPRMRTEEFMRDQEFGAGVIAKLRHLPKPVIAAVNGPAAGGGLAIALAADVRIASPQAKFNVAFVRLGLSGCDVGVSWLLPRVVGLGHASELMLSGRLIDAAEACRIGLVNRVSEDLPADAAALAAEFAANSPFGLRLTKQVLQLNVDAPSMEAAIELENRNQVLASRTDDMAEAVAAFRERRTPRFGQDA</sequence>
<dbReference type="PROSITE" id="PS00166">
    <property type="entry name" value="ENOYL_COA_HYDRATASE"/>
    <property type="match status" value="1"/>
</dbReference>
<protein>
    <submittedName>
        <fullName evidence="3">Enoyl-CoA hydratase/isomerase family protein</fullName>
    </submittedName>
</protein>
<evidence type="ECO:0000313" key="4">
    <source>
        <dbReference type="Proteomes" id="UP001597417"/>
    </source>
</evidence>
<dbReference type="InterPro" id="IPR014748">
    <property type="entry name" value="Enoyl-CoA_hydra_C"/>
</dbReference>
<dbReference type="PANTHER" id="PTHR43459:SF1">
    <property type="entry name" value="EG:BACN32G11.4 PROTEIN"/>
    <property type="match status" value="1"/>
</dbReference>
<dbReference type="Proteomes" id="UP001597417">
    <property type="component" value="Unassembled WGS sequence"/>
</dbReference>
<evidence type="ECO:0000256" key="1">
    <source>
        <dbReference type="ARBA" id="ARBA00005254"/>
    </source>
</evidence>
<dbReference type="CDD" id="cd06558">
    <property type="entry name" value="crotonase-like"/>
    <property type="match status" value="1"/>
</dbReference>
<proteinExistence type="inferred from homology"/>
<dbReference type="Gene3D" id="3.90.226.10">
    <property type="entry name" value="2-enoyl-CoA Hydratase, Chain A, domain 1"/>
    <property type="match status" value="1"/>
</dbReference>
<dbReference type="Pfam" id="PF00378">
    <property type="entry name" value="ECH_1"/>
    <property type="match status" value="1"/>
</dbReference>
<accession>A0ABW5G4I6</accession>
<comment type="similarity">
    <text evidence="1 2">Belongs to the enoyl-CoA hydratase/isomerase family.</text>
</comment>
<dbReference type="InterPro" id="IPR029045">
    <property type="entry name" value="ClpP/crotonase-like_dom_sf"/>
</dbReference>